<protein>
    <submittedName>
        <fullName evidence="6">Precorrin-8X methylmutase (CobH, cbiC)</fullName>
        <ecNumber evidence="6">5.4.99.61</ecNumber>
    </submittedName>
</protein>
<dbReference type="Pfam" id="PF02570">
    <property type="entry name" value="CbiC"/>
    <property type="match status" value="1"/>
</dbReference>
<evidence type="ECO:0000313" key="6">
    <source>
        <dbReference type="EMBL" id="AIE97813.1"/>
    </source>
</evidence>
<gene>
    <name evidence="6" type="primary">cbiC</name>
    <name evidence="6" type="synonym">cobH</name>
</gene>
<dbReference type="PANTHER" id="PTHR43588:SF1">
    <property type="entry name" value="COBALT-PRECORRIN-8 METHYLMUTASE"/>
    <property type="match status" value="1"/>
</dbReference>
<sequence length="209" mass="22707">MQTRKGQSIEDESMEIIEREIGSHPYTDMEWPIVRRIIHATADFDFAGKNKIIFHDDAITSGINALKNGCSIITDVNGVIGGLNKQNPKDFGNNIICNISDPGLAEKARQEDKTRAQMSMRVAASDMNGGVVVIGNAPTALLEVIKMIQEKVTKPALIIGIPVGFVSAVESKEELQKIDEPFITNIGRKGGSSCAASIVNALFKLLREN</sequence>
<evidence type="ECO:0000256" key="1">
    <source>
        <dbReference type="ARBA" id="ARBA00004953"/>
    </source>
</evidence>
<evidence type="ECO:0000256" key="4">
    <source>
        <dbReference type="ARBA" id="ARBA00023235"/>
    </source>
</evidence>
<keyword evidence="4 6" id="KW-0413">Isomerase</keyword>
<dbReference type="SUPFAM" id="SSF63965">
    <property type="entry name" value="Precorrin-8X methylmutase CbiC/CobH"/>
    <property type="match status" value="1"/>
</dbReference>
<evidence type="ECO:0000256" key="2">
    <source>
        <dbReference type="ARBA" id="ARBA00009774"/>
    </source>
</evidence>
<evidence type="ECO:0000259" key="5">
    <source>
        <dbReference type="Pfam" id="PF02570"/>
    </source>
</evidence>
<dbReference type="GO" id="GO:0016993">
    <property type="term" value="F:precorrin-8X methylmutase activity"/>
    <property type="evidence" value="ECO:0007669"/>
    <property type="project" value="UniProtKB-EC"/>
</dbReference>
<dbReference type="UniPathway" id="UPA00148"/>
<feature type="domain" description="Cobalamin biosynthesis precorrin-8X methylmutase CobH/CbiC" evidence="5">
    <location>
        <begin position="9"/>
        <end position="204"/>
    </location>
</feature>
<dbReference type="GO" id="GO:0009236">
    <property type="term" value="P:cobalamin biosynthetic process"/>
    <property type="evidence" value="ECO:0007669"/>
    <property type="project" value="UniProtKB-UniPathway"/>
</dbReference>
<proteinExistence type="inferred from homology"/>
<reference evidence="6" key="1">
    <citation type="journal article" date="2014" name="Genome Biol. Evol.">
        <title>Pangenome evidence for extensive interdomain horizontal transfer affecting lineage core and shell genes in uncultured planktonic thaumarchaeota and euryarchaeota.</title>
        <authorList>
            <person name="Deschamps P."/>
            <person name="Zivanovic Y."/>
            <person name="Moreira D."/>
            <person name="Rodriguez-Valera F."/>
            <person name="Lopez-Garcia P."/>
        </authorList>
    </citation>
    <scope>NUCLEOTIDE SEQUENCE</scope>
</reference>
<dbReference type="Gene3D" id="3.40.50.10230">
    <property type="entry name" value="Cobalamin biosynthesis CobH/CbiC, precorrin-8X methylmutase"/>
    <property type="match status" value="1"/>
</dbReference>
<dbReference type="InterPro" id="IPR003722">
    <property type="entry name" value="Cbl_synth_CobH/CbiC"/>
</dbReference>
<dbReference type="PANTHER" id="PTHR43588">
    <property type="entry name" value="COBALT-PRECORRIN-8 METHYLMUTASE"/>
    <property type="match status" value="1"/>
</dbReference>
<keyword evidence="3" id="KW-0169">Cobalamin biosynthesis</keyword>
<dbReference type="EMBL" id="KF900517">
    <property type="protein sequence ID" value="AIE97813.1"/>
    <property type="molecule type" value="Genomic_DNA"/>
</dbReference>
<name>A0A075G2P3_9ARCH</name>
<comment type="similarity">
    <text evidence="2">Belongs to the CobH/CbiC family.</text>
</comment>
<accession>A0A075G2P3</accession>
<comment type="pathway">
    <text evidence="1">Cofactor biosynthesis; adenosylcobalamin biosynthesis.</text>
</comment>
<organism evidence="6">
    <name type="scientific">uncultured marine thaumarchaeote KM3_03_B05</name>
    <dbReference type="NCBI Taxonomy" id="1455958"/>
    <lineage>
        <taxon>Archaea</taxon>
        <taxon>Nitrososphaerota</taxon>
        <taxon>environmental samples</taxon>
    </lineage>
</organism>
<evidence type="ECO:0000256" key="3">
    <source>
        <dbReference type="ARBA" id="ARBA00022573"/>
    </source>
</evidence>
<dbReference type="AlphaFoldDB" id="A0A075G2P3"/>
<dbReference type="InterPro" id="IPR036588">
    <property type="entry name" value="CobH/CbiC_sf"/>
</dbReference>
<dbReference type="EC" id="5.4.99.61" evidence="6"/>